<name>A0ABU5S1I3_9BACT</name>
<sequence>MNIQIRQAIKEDLPQILNLYAEVLDKGAVLSLEQANTLFLKMATYPNYKVYVAETENKVIGTFALLIMDNLAHVGTPSAVVEDVVVADNYQGKGIGKTMMIFAMEKCKEVGCYKLVLSSNLKRTEAHAFYESLAFEKHGFSFRADLQ</sequence>
<dbReference type="Pfam" id="PF00583">
    <property type="entry name" value="Acetyltransf_1"/>
    <property type="match status" value="1"/>
</dbReference>
<feature type="domain" description="N-acetyltransferase" evidence="3">
    <location>
        <begin position="3"/>
        <end position="147"/>
    </location>
</feature>
<dbReference type="InterPro" id="IPR050832">
    <property type="entry name" value="Bact_Acetyltransf"/>
</dbReference>
<dbReference type="CDD" id="cd04301">
    <property type="entry name" value="NAT_SF"/>
    <property type="match status" value="1"/>
</dbReference>
<dbReference type="PANTHER" id="PTHR43877:SF1">
    <property type="entry name" value="ACETYLTRANSFERASE"/>
    <property type="match status" value="1"/>
</dbReference>
<dbReference type="Gene3D" id="3.40.630.30">
    <property type="match status" value="1"/>
</dbReference>
<protein>
    <submittedName>
        <fullName evidence="4">GNAT family N-acetyltransferase</fullName>
    </submittedName>
</protein>
<dbReference type="Proteomes" id="UP001303899">
    <property type="component" value="Unassembled WGS sequence"/>
</dbReference>
<dbReference type="RefSeq" id="WP_323326717.1">
    <property type="nucleotide sequence ID" value="NZ_JAYGIL010000005.1"/>
</dbReference>
<evidence type="ECO:0000256" key="2">
    <source>
        <dbReference type="ARBA" id="ARBA00023315"/>
    </source>
</evidence>
<dbReference type="PANTHER" id="PTHR43877">
    <property type="entry name" value="AMINOALKYLPHOSPHONATE N-ACETYLTRANSFERASE-RELATED-RELATED"/>
    <property type="match status" value="1"/>
</dbReference>
<proteinExistence type="predicted"/>
<dbReference type="InterPro" id="IPR016181">
    <property type="entry name" value="Acyl_CoA_acyltransferase"/>
</dbReference>
<evidence type="ECO:0000313" key="4">
    <source>
        <dbReference type="EMBL" id="MEA5402306.1"/>
    </source>
</evidence>
<reference evidence="4 5" key="1">
    <citation type="submission" date="2023-12" db="EMBL/GenBank/DDBJ databases">
        <title>Novel species of the genus Arcicella isolated from rivers.</title>
        <authorList>
            <person name="Lu H."/>
        </authorList>
    </citation>
    <scope>NUCLEOTIDE SEQUENCE [LARGE SCALE GENOMIC DNA]</scope>
    <source>
        <strain evidence="4 5">DC2W</strain>
    </source>
</reference>
<evidence type="ECO:0000259" key="3">
    <source>
        <dbReference type="PROSITE" id="PS51186"/>
    </source>
</evidence>
<keyword evidence="2" id="KW-0012">Acyltransferase</keyword>
<gene>
    <name evidence="4" type="ORF">VB776_05245</name>
</gene>
<keyword evidence="5" id="KW-1185">Reference proteome</keyword>
<comment type="caution">
    <text evidence="4">The sequence shown here is derived from an EMBL/GenBank/DDBJ whole genome shotgun (WGS) entry which is preliminary data.</text>
</comment>
<accession>A0ABU5S1I3</accession>
<evidence type="ECO:0000313" key="5">
    <source>
        <dbReference type="Proteomes" id="UP001303899"/>
    </source>
</evidence>
<keyword evidence="1" id="KW-0808">Transferase</keyword>
<organism evidence="4 5">
    <name type="scientific">Arcicella gelida</name>
    <dbReference type="NCBI Taxonomy" id="2984195"/>
    <lineage>
        <taxon>Bacteria</taxon>
        <taxon>Pseudomonadati</taxon>
        <taxon>Bacteroidota</taxon>
        <taxon>Cytophagia</taxon>
        <taxon>Cytophagales</taxon>
        <taxon>Flectobacillaceae</taxon>
        <taxon>Arcicella</taxon>
    </lineage>
</organism>
<dbReference type="InterPro" id="IPR000182">
    <property type="entry name" value="GNAT_dom"/>
</dbReference>
<dbReference type="PROSITE" id="PS51186">
    <property type="entry name" value="GNAT"/>
    <property type="match status" value="1"/>
</dbReference>
<dbReference type="SUPFAM" id="SSF55729">
    <property type="entry name" value="Acyl-CoA N-acyltransferases (Nat)"/>
    <property type="match status" value="1"/>
</dbReference>
<dbReference type="EMBL" id="JAYGIL010000005">
    <property type="protein sequence ID" value="MEA5402306.1"/>
    <property type="molecule type" value="Genomic_DNA"/>
</dbReference>
<evidence type="ECO:0000256" key="1">
    <source>
        <dbReference type="ARBA" id="ARBA00022679"/>
    </source>
</evidence>